<keyword evidence="4" id="KW-0963">Cytoplasm</keyword>
<evidence type="ECO:0000256" key="4">
    <source>
        <dbReference type="PIRNR" id="PIRNR006230"/>
    </source>
</evidence>
<gene>
    <name evidence="7" type="ORF">TCEL_01840</name>
</gene>
<organism evidence="7 8">
    <name type="scientific">Thermobrachium celere DSM 8682</name>
    <dbReference type="NCBI Taxonomy" id="941824"/>
    <lineage>
        <taxon>Bacteria</taxon>
        <taxon>Bacillati</taxon>
        <taxon>Bacillota</taxon>
        <taxon>Clostridia</taxon>
        <taxon>Eubacteriales</taxon>
        <taxon>Clostridiaceae</taxon>
        <taxon>Thermobrachium</taxon>
    </lineage>
</organism>
<evidence type="ECO:0000256" key="3">
    <source>
        <dbReference type="ARBA" id="ARBA00023134"/>
    </source>
</evidence>
<evidence type="ECO:0000313" key="7">
    <source>
        <dbReference type="EMBL" id="CDF57926.1"/>
    </source>
</evidence>
<evidence type="ECO:0000256" key="2">
    <source>
        <dbReference type="ARBA" id="ARBA00022741"/>
    </source>
</evidence>
<dbReference type="eggNOG" id="COG1161">
    <property type="taxonomic scope" value="Bacteria"/>
</dbReference>
<feature type="binding site" evidence="5">
    <location>
        <begin position="130"/>
        <end position="135"/>
    </location>
    <ligand>
        <name>GTP</name>
        <dbReference type="ChEBI" id="CHEBI:37565"/>
    </ligand>
</feature>
<evidence type="ECO:0000313" key="8">
    <source>
        <dbReference type="Proteomes" id="UP000014923"/>
    </source>
</evidence>
<dbReference type="PANTHER" id="PTHR45782:SF4">
    <property type="entry name" value="MITOCHONDRIAL RIBOSOME-ASSOCIATED GTPASE 1"/>
    <property type="match status" value="1"/>
</dbReference>
<dbReference type="Gene3D" id="1.10.1580.10">
    <property type="match status" value="1"/>
</dbReference>
<feature type="domain" description="CP-type G" evidence="6">
    <location>
        <begin position="14"/>
        <end position="178"/>
    </location>
</feature>
<dbReference type="PIRSF" id="PIRSF006230">
    <property type="entry name" value="MG442"/>
    <property type="match status" value="1"/>
</dbReference>
<dbReference type="OrthoDB" id="9779790at2"/>
<dbReference type="InterPro" id="IPR030378">
    <property type="entry name" value="G_CP_dom"/>
</dbReference>
<dbReference type="InterPro" id="IPR027417">
    <property type="entry name" value="P-loop_NTPase"/>
</dbReference>
<dbReference type="SUPFAM" id="SSF52540">
    <property type="entry name" value="P-loop containing nucleoside triphosphate hydrolases"/>
    <property type="match status" value="1"/>
</dbReference>
<proteinExistence type="inferred from homology"/>
<dbReference type="GO" id="GO:0003924">
    <property type="term" value="F:GTPase activity"/>
    <property type="evidence" value="ECO:0007669"/>
    <property type="project" value="TreeGrafter"/>
</dbReference>
<dbReference type="CDD" id="cd01856">
    <property type="entry name" value="YlqF"/>
    <property type="match status" value="1"/>
</dbReference>
<feature type="binding site" evidence="5">
    <location>
        <position position="174"/>
    </location>
    <ligand>
        <name>GTP</name>
        <dbReference type="ChEBI" id="CHEBI:37565"/>
    </ligand>
</feature>
<dbReference type="InterPro" id="IPR016478">
    <property type="entry name" value="GTPase_MTG1"/>
</dbReference>
<dbReference type="EMBL" id="CAVN010000092">
    <property type="protein sequence ID" value="CDF57926.1"/>
    <property type="molecule type" value="Genomic_DNA"/>
</dbReference>
<dbReference type="InterPro" id="IPR023179">
    <property type="entry name" value="GTP-bd_ortho_bundle_sf"/>
</dbReference>
<dbReference type="GO" id="GO:0005737">
    <property type="term" value="C:cytoplasm"/>
    <property type="evidence" value="ECO:0007669"/>
    <property type="project" value="UniProtKB-SubCell"/>
</dbReference>
<dbReference type="InterPro" id="IPR006073">
    <property type="entry name" value="GTP-bd"/>
</dbReference>
<name>R7RRE4_9CLOT</name>
<accession>R7RRE4</accession>
<reference evidence="7" key="1">
    <citation type="submission" date="2013-03" db="EMBL/GenBank/DDBJ databases">
        <title>Draft genome sequence of the hydrogen-ethanol-producing anaerobic alkalithermophilic Caloramator celere.</title>
        <authorList>
            <person name="Ciranna A."/>
            <person name="Larjo A."/>
            <person name="Kivisto A."/>
            <person name="Santala V."/>
            <person name="Roos C."/>
            <person name="Karp M."/>
        </authorList>
    </citation>
    <scope>NUCLEOTIDE SEQUENCE [LARGE SCALE GENOMIC DNA]</scope>
    <source>
        <strain evidence="7">DSM 8682</strain>
    </source>
</reference>
<keyword evidence="8" id="KW-1185">Reference proteome</keyword>
<comment type="caution">
    <text evidence="7">The sequence shown here is derived from an EMBL/GenBank/DDBJ whole genome shotgun (WGS) entry which is preliminary data.</text>
</comment>
<dbReference type="Proteomes" id="UP000014923">
    <property type="component" value="Unassembled WGS sequence"/>
</dbReference>
<dbReference type="FunFam" id="3.40.50.300:FF:000590">
    <property type="entry name" value="Ribosome biogenesis GTPase A"/>
    <property type="match status" value="1"/>
</dbReference>
<dbReference type="InterPro" id="IPR019991">
    <property type="entry name" value="GTP-bd_ribosome_bgen"/>
</dbReference>
<keyword evidence="2 4" id="KW-0547">Nucleotide-binding</keyword>
<dbReference type="Gene3D" id="3.40.50.300">
    <property type="entry name" value="P-loop containing nucleotide triphosphate hydrolases"/>
    <property type="match status" value="1"/>
</dbReference>
<evidence type="ECO:0000259" key="6">
    <source>
        <dbReference type="PROSITE" id="PS51721"/>
    </source>
</evidence>
<dbReference type="RefSeq" id="WP_018661535.1">
    <property type="nucleotide sequence ID" value="NZ_HF952018.1"/>
</dbReference>
<evidence type="ECO:0000256" key="1">
    <source>
        <dbReference type="ARBA" id="ARBA00014898"/>
    </source>
</evidence>
<evidence type="ECO:0000256" key="5">
    <source>
        <dbReference type="PIRSR" id="PIRSR006230-1"/>
    </source>
</evidence>
<comment type="subcellular location">
    <subcellularLocation>
        <location evidence="4">Cytoplasm</location>
    </subcellularLocation>
</comment>
<keyword evidence="3 4" id="KW-0342">GTP-binding</keyword>
<comment type="function">
    <text evidence="4">Required for a late step of 50S ribosomal subunit assembly. Has GTPase activity.</text>
</comment>
<sequence>MNIQWYPGHMVKTKRQIEESLKVIDVVIELLDARIPISSKNPDIDELIKNKPKVIILNKCTLADENVTREWIKHFKNKGILAIEVDSMSGKNINKVFPIVKESVKDKFERKIAKGIVGRPIRALVVGIPNVGKSSFINKISNKSSAKTGDLPGVTRSKQWIKVNKEFELLDTPGILWPKFEDEKVALHLSYTKSIKEEILDIEQLAVKFIDEMKQKFPKSLTERYKIDVTKPSIDILNDIGRKRGCIVSGGEVDTLRAANILFEDFRTAKLGKISLETPKDEIEVENEN</sequence>
<dbReference type="NCBIfam" id="TIGR03596">
    <property type="entry name" value="GTPase_YlqF"/>
    <property type="match status" value="1"/>
</dbReference>
<dbReference type="GO" id="GO:0006412">
    <property type="term" value="P:translation"/>
    <property type="evidence" value="ECO:0007669"/>
    <property type="project" value="TreeGrafter"/>
</dbReference>
<dbReference type="Pfam" id="PF01926">
    <property type="entry name" value="MMR_HSR1"/>
    <property type="match status" value="1"/>
</dbReference>
<dbReference type="GO" id="GO:0005525">
    <property type="term" value="F:GTP binding"/>
    <property type="evidence" value="ECO:0007669"/>
    <property type="project" value="UniProtKB-KW"/>
</dbReference>
<dbReference type="PROSITE" id="PS51721">
    <property type="entry name" value="G_CP"/>
    <property type="match status" value="1"/>
</dbReference>
<dbReference type="HOGENOM" id="CLU_011106_1_0_9"/>
<comment type="similarity">
    <text evidence="4">Belongs to the TRAFAC class YlqF/YawG GTPase family. MTG1 subfamily.</text>
</comment>
<dbReference type="AlphaFoldDB" id="R7RRE4"/>
<protein>
    <recommendedName>
        <fullName evidence="1 4">Ribosome biogenesis GTPase A</fullName>
    </recommendedName>
</protein>
<dbReference type="PANTHER" id="PTHR45782">
    <property type="entry name" value="MITOCHONDRIAL RIBOSOME-ASSOCIATED GTPASE 1"/>
    <property type="match status" value="1"/>
</dbReference>